<name>A0A927R2D1_9ACTN</name>
<gene>
    <name evidence="2" type="ORF">H4W31_000077</name>
</gene>
<proteinExistence type="predicted"/>
<evidence type="ECO:0000313" key="2">
    <source>
        <dbReference type="EMBL" id="MBE1484439.1"/>
    </source>
</evidence>
<accession>A0A927R2D1</accession>
<organism evidence="2 3">
    <name type="scientific">Plantactinospora soyae</name>
    <dbReference type="NCBI Taxonomy" id="1544732"/>
    <lineage>
        <taxon>Bacteria</taxon>
        <taxon>Bacillati</taxon>
        <taxon>Actinomycetota</taxon>
        <taxon>Actinomycetes</taxon>
        <taxon>Micromonosporales</taxon>
        <taxon>Micromonosporaceae</taxon>
        <taxon>Plantactinospora</taxon>
    </lineage>
</organism>
<feature type="region of interest" description="Disordered" evidence="1">
    <location>
        <begin position="1"/>
        <end position="41"/>
    </location>
</feature>
<evidence type="ECO:0000256" key="1">
    <source>
        <dbReference type="SAM" id="MobiDB-lite"/>
    </source>
</evidence>
<evidence type="ECO:0000313" key="3">
    <source>
        <dbReference type="Proteomes" id="UP000649753"/>
    </source>
</evidence>
<dbReference type="AlphaFoldDB" id="A0A927R2D1"/>
<dbReference type="Proteomes" id="UP000649753">
    <property type="component" value="Unassembled WGS sequence"/>
</dbReference>
<keyword evidence="3" id="KW-1185">Reference proteome</keyword>
<sequence length="41" mass="4404">MKVTEQTPTASRGRSMKYRTLGRAGIEGGGLPLDDERPTGL</sequence>
<dbReference type="RefSeq" id="WP_264084051.1">
    <property type="nucleotide sequence ID" value="NZ_JADBEB010000001.1"/>
</dbReference>
<comment type="caution">
    <text evidence="2">The sequence shown here is derived from an EMBL/GenBank/DDBJ whole genome shotgun (WGS) entry which is preliminary data.</text>
</comment>
<protein>
    <submittedName>
        <fullName evidence="2">Uncharacterized protein</fullName>
    </submittedName>
</protein>
<reference evidence="2" key="1">
    <citation type="submission" date="2020-10" db="EMBL/GenBank/DDBJ databases">
        <title>Sequencing the genomes of 1000 actinobacteria strains.</title>
        <authorList>
            <person name="Klenk H.-P."/>
        </authorList>
    </citation>
    <scope>NUCLEOTIDE SEQUENCE</scope>
    <source>
        <strain evidence="2">DSM 46832</strain>
    </source>
</reference>
<feature type="compositionally biased region" description="Polar residues" evidence="1">
    <location>
        <begin position="1"/>
        <end position="12"/>
    </location>
</feature>
<dbReference type="EMBL" id="JADBEB010000001">
    <property type="protein sequence ID" value="MBE1484439.1"/>
    <property type="molecule type" value="Genomic_DNA"/>
</dbReference>